<proteinExistence type="predicted"/>
<dbReference type="Gene3D" id="2.40.128.110">
    <property type="entry name" value="Lipid/polyisoprenoid-binding, YceI-like"/>
    <property type="match status" value="1"/>
</dbReference>
<keyword evidence="4" id="KW-1185">Reference proteome</keyword>
<dbReference type="SUPFAM" id="SSF101874">
    <property type="entry name" value="YceI-like"/>
    <property type="match status" value="1"/>
</dbReference>
<sequence>MKMKHQLSPLALTLAALLAAPVAAQDSPDGIGGTYPFDPEHSQIVFSYEHMGFSVSHGFVNGIEGSVTLDAAAPENSTVEASFPMSAVRTIAPALDQDIYGEGLADASTPESVVSFRSTRVEVKDDDEAEVFGDLTLNGVTREIRLEVELNKAGPSPMTEQPTVGFDIETSILRSDFGMGGFAPAVSDELKIRIAVEAQKG</sequence>
<dbReference type="STRING" id="65735.SAMN04488075_0882"/>
<evidence type="ECO:0000256" key="1">
    <source>
        <dbReference type="SAM" id="SignalP"/>
    </source>
</evidence>
<organism evidence="3 4">
    <name type="scientific">Paracoccus alkenifer</name>
    <dbReference type="NCBI Taxonomy" id="65735"/>
    <lineage>
        <taxon>Bacteria</taxon>
        <taxon>Pseudomonadati</taxon>
        <taxon>Pseudomonadota</taxon>
        <taxon>Alphaproteobacteria</taxon>
        <taxon>Rhodobacterales</taxon>
        <taxon>Paracoccaceae</taxon>
        <taxon>Paracoccus</taxon>
    </lineage>
</organism>
<reference evidence="4" key="1">
    <citation type="submission" date="2016-10" db="EMBL/GenBank/DDBJ databases">
        <authorList>
            <person name="Varghese N."/>
            <person name="Submissions S."/>
        </authorList>
    </citation>
    <scope>NUCLEOTIDE SEQUENCE [LARGE SCALE GENOMIC DNA]</scope>
    <source>
        <strain evidence="4">DSM 11593</strain>
    </source>
</reference>
<dbReference type="InterPro" id="IPR036761">
    <property type="entry name" value="TTHA0802/YceI-like_sf"/>
</dbReference>
<protein>
    <submittedName>
        <fullName evidence="3">Polyisoprenoid-binding protein YceI</fullName>
    </submittedName>
</protein>
<evidence type="ECO:0000259" key="2">
    <source>
        <dbReference type="SMART" id="SM00867"/>
    </source>
</evidence>
<accession>A0A1H6K6A6</accession>
<keyword evidence="1" id="KW-0732">Signal</keyword>
<dbReference type="InterPro" id="IPR007372">
    <property type="entry name" value="Lipid/polyisoprenoid-bd_YceI"/>
</dbReference>
<dbReference type="Pfam" id="PF04264">
    <property type="entry name" value="YceI"/>
    <property type="match status" value="1"/>
</dbReference>
<dbReference type="AlphaFoldDB" id="A0A1H6K6A6"/>
<dbReference type="PANTHER" id="PTHR34406">
    <property type="entry name" value="PROTEIN YCEI"/>
    <property type="match status" value="1"/>
</dbReference>
<feature type="domain" description="Lipid/polyisoprenoid-binding YceI-like" evidence="2">
    <location>
        <begin position="34"/>
        <end position="199"/>
    </location>
</feature>
<evidence type="ECO:0000313" key="3">
    <source>
        <dbReference type="EMBL" id="SEH70495.1"/>
    </source>
</evidence>
<dbReference type="SMART" id="SM00867">
    <property type="entry name" value="YceI"/>
    <property type="match status" value="1"/>
</dbReference>
<dbReference type="EMBL" id="FNXG01000001">
    <property type="protein sequence ID" value="SEH70495.1"/>
    <property type="molecule type" value="Genomic_DNA"/>
</dbReference>
<gene>
    <name evidence="3" type="ORF">SAMN04488075_0882</name>
</gene>
<dbReference type="PANTHER" id="PTHR34406:SF1">
    <property type="entry name" value="PROTEIN YCEI"/>
    <property type="match status" value="1"/>
</dbReference>
<feature type="chain" id="PRO_5011782979" evidence="1">
    <location>
        <begin position="25"/>
        <end position="201"/>
    </location>
</feature>
<name>A0A1H6K6A6_9RHOB</name>
<evidence type="ECO:0000313" key="4">
    <source>
        <dbReference type="Proteomes" id="UP000199125"/>
    </source>
</evidence>
<dbReference type="RefSeq" id="WP_177172476.1">
    <property type="nucleotide sequence ID" value="NZ_FNXG01000001.1"/>
</dbReference>
<dbReference type="Proteomes" id="UP000199125">
    <property type="component" value="Unassembled WGS sequence"/>
</dbReference>
<feature type="signal peptide" evidence="1">
    <location>
        <begin position="1"/>
        <end position="24"/>
    </location>
</feature>